<evidence type="ECO:0000256" key="2">
    <source>
        <dbReference type="ARBA" id="ARBA00022801"/>
    </source>
</evidence>
<feature type="domain" description="Nudix hydrolase" evidence="4">
    <location>
        <begin position="22"/>
        <end position="150"/>
    </location>
</feature>
<gene>
    <name evidence="5" type="ORF">GCM10010253_08970</name>
</gene>
<evidence type="ECO:0000313" key="6">
    <source>
        <dbReference type="Proteomes" id="UP000659767"/>
    </source>
</evidence>
<protein>
    <recommendedName>
        <fullName evidence="4">Nudix hydrolase domain-containing protein</fullName>
    </recommendedName>
</protein>
<evidence type="ECO:0000256" key="3">
    <source>
        <dbReference type="RuleBase" id="RU003476"/>
    </source>
</evidence>
<dbReference type="Proteomes" id="UP000659767">
    <property type="component" value="Unassembled WGS sequence"/>
</dbReference>
<reference evidence="6" key="1">
    <citation type="journal article" date="2019" name="Int. J. Syst. Evol. Microbiol.">
        <title>The Global Catalogue of Microorganisms (GCM) 10K type strain sequencing project: providing services to taxonomists for standard genome sequencing and annotation.</title>
        <authorList>
            <consortium name="The Broad Institute Genomics Platform"/>
            <consortium name="The Broad Institute Genome Sequencing Center for Infectious Disease"/>
            <person name="Wu L."/>
            <person name="Ma J."/>
        </authorList>
    </citation>
    <scope>NUCLEOTIDE SEQUENCE [LARGE SCALE GENOMIC DNA]</scope>
    <source>
        <strain evidence="6">JCM 4350</strain>
    </source>
</reference>
<dbReference type="EMBL" id="BMSZ01000002">
    <property type="protein sequence ID" value="GGS37656.1"/>
    <property type="molecule type" value="Genomic_DNA"/>
</dbReference>
<keyword evidence="6" id="KW-1185">Reference proteome</keyword>
<dbReference type="InterPro" id="IPR020476">
    <property type="entry name" value="Nudix_hydrolase"/>
</dbReference>
<evidence type="ECO:0000256" key="1">
    <source>
        <dbReference type="ARBA" id="ARBA00005582"/>
    </source>
</evidence>
<evidence type="ECO:0000259" key="4">
    <source>
        <dbReference type="PROSITE" id="PS51462"/>
    </source>
</evidence>
<accession>A0ABQ2STW1</accession>
<dbReference type="PROSITE" id="PS00893">
    <property type="entry name" value="NUDIX_BOX"/>
    <property type="match status" value="1"/>
</dbReference>
<keyword evidence="2 3" id="KW-0378">Hydrolase</keyword>
<dbReference type="InterPro" id="IPR000086">
    <property type="entry name" value="NUDIX_hydrolase_dom"/>
</dbReference>
<dbReference type="InterPro" id="IPR015797">
    <property type="entry name" value="NUDIX_hydrolase-like_dom_sf"/>
</dbReference>
<dbReference type="InterPro" id="IPR020084">
    <property type="entry name" value="NUDIX_hydrolase_CS"/>
</dbReference>
<sequence length="180" mass="19466">MGEGLTGVRQDPFMAPSLPSPPPRVRVAAYVIRRHPSPALLVFDHVDFPEAGTQVPAGGVAPGEDPERAVLREVAEETGLTEARVVRRIAVDGRPHPGTGRPRLTTYLLLDAPPDGPVEWEHRARGDGDDAGMRFACRFAPLPLAHPLADAQDAHLGRVDPRWVARGEAAGRPEEARPLR</sequence>
<comment type="caution">
    <text evidence="5">The sequence shown here is derived from an EMBL/GenBank/DDBJ whole genome shotgun (WGS) entry which is preliminary data.</text>
</comment>
<proteinExistence type="inferred from homology"/>
<dbReference type="CDD" id="cd04663">
    <property type="entry name" value="NUDIX_Hydrolase"/>
    <property type="match status" value="1"/>
</dbReference>
<dbReference type="SUPFAM" id="SSF55811">
    <property type="entry name" value="Nudix"/>
    <property type="match status" value="1"/>
</dbReference>
<dbReference type="PROSITE" id="PS51462">
    <property type="entry name" value="NUDIX"/>
    <property type="match status" value="1"/>
</dbReference>
<evidence type="ECO:0000313" key="5">
    <source>
        <dbReference type="EMBL" id="GGS37656.1"/>
    </source>
</evidence>
<comment type="similarity">
    <text evidence="1 3">Belongs to the Nudix hydrolase family.</text>
</comment>
<dbReference type="Gene3D" id="3.90.79.10">
    <property type="entry name" value="Nucleoside Triphosphate Pyrophosphohydrolase"/>
    <property type="match status" value="1"/>
</dbReference>
<dbReference type="PRINTS" id="PR00502">
    <property type="entry name" value="NUDIXFAMILY"/>
</dbReference>
<name>A0ABQ2STW1_STRBA</name>
<organism evidence="5 6">
    <name type="scientific">Streptomyces badius</name>
    <dbReference type="NCBI Taxonomy" id="1941"/>
    <lineage>
        <taxon>Bacteria</taxon>
        <taxon>Bacillati</taxon>
        <taxon>Actinomycetota</taxon>
        <taxon>Actinomycetes</taxon>
        <taxon>Kitasatosporales</taxon>
        <taxon>Streptomycetaceae</taxon>
        <taxon>Streptomyces</taxon>
    </lineage>
</organism>
<dbReference type="Pfam" id="PF00293">
    <property type="entry name" value="NUDIX"/>
    <property type="match status" value="1"/>
</dbReference>